<dbReference type="Proteomes" id="UP000317982">
    <property type="component" value="Unassembled WGS sequence"/>
</dbReference>
<dbReference type="PANTHER" id="PTHR30160:SF1">
    <property type="entry name" value="LIPOPOLYSACCHARIDE 1,2-N-ACETYLGLUCOSAMINETRANSFERASE-RELATED"/>
    <property type="match status" value="1"/>
</dbReference>
<protein>
    <submittedName>
        <fullName evidence="3">Glycosyltransferase family 9 protein</fullName>
    </submittedName>
</protein>
<dbReference type="AlphaFoldDB" id="A0A545AX77"/>
<reference evidence="3 4" key="1">
    <citation type="submission" date="2019-07" db="EMBL/GenBank/DDBJ databases">
        <title>Cryptosporangium phraense sp. nov., isolated from plant litter.</title>
        <authorList>
            <person name="Suriyachadkun C."/>
        </authorList>
    </citation>
    <scope>NUCLEOTIDE SEQUENCE [LARGE SCALE GENOMIC DNA]</scope>
    <source>
        <strain evidence="3 4">A-T 5661</strain>
    </source>
</reference>
<dbReference type="SUPFAM" id="SSF53756">
    <property type="entry name" value="UDP-Glycosyltransferase/glycogen phosphorylase"/>
    <property type="match status" value="1"/>
</dbReference>
<dbReference type="GO" id="GO:0005829">
    <property type="term" value="C:cytosol"/>
    <property type="evidence" value="ECO:0007669"/>
    <property type="project" value="TreeGrafter"/>
</dbReference>
<dbReference type="PANTHER" id="PTHR30160">
    <property type="entry name" value="TETRAACYLDISACCHARIDE 4'-KINASE-RELATED"/>
    <property type="match status" value="1"/>
</dbReference>
<dbReference type="EMBL" id="VIRS01000003">
    <property type="protein sequence ID" value="TQS45937.1"/>
    <property type="molecule type" value="Genomic_DNA"/>
</dbReference>
<keyword evidence="1" id="KW-0328">Glycosyltransferase</keyword>
<keyword evidence="4" id="KW-1185">Reference proteome</keyword>
<proteinExistence type="predicted"/>
<dbReference type="InParanoid" id="A0A545AX77"/>
<evidence type="ECO:0000313" key="3">
    <source>
        <dbReference type="EMBL" id="TQS45937.1"/>
    </source>
</evidence>
<organism evidence="3 4">
    <name type="scientific">Cryptosporangium phraense</name>
    <dbReference type="NCBI Taxonomy" id="2593070"/>
    <lineage>
        <taxon>Bacteria</taxon>
        <taxon>Bacillati</taxon>
        <taxon>Actinomycetota</taxon>
        <taxon>Actinomycetes</taxon>
        <taxon>Cryptosporangiales</taxon>
        <taxon>Cryptosporangiaceae</taxon>
        <taxon>Cryptosporangium</taxon>
    </lineage>
</organism>
<evidence type="ECO:0000313" key="4">
    <source>
        <dbReference type="Proteomes" id="UP000317982"/>
    </source>
</evidence>
<keyword evidence="2 3" id="KW-0808">Transferase</keyword>
<dbReference type="OrthoDB" id="9807356at2"/>
<dbReference type="CDD" id="cd03789">
    <property type="entry name" value="GT9_LPS_heptosyltransferase"/>
    <property type="match status" value="1"/>
</dbReference>
<gene>
    <name evidence="3" type="ORF">FL583_05425</name>
</gene>
<dbReference type="GO" id="GO:0008713">
    <property type="term" value="F:ADP-heptose-lipopolysaccharide heptosyltransferase activity"/>
    <property type="evidence" value="ECO:0007669"/>
    <property type="project" value="TreeGrafter"/>
</dbReference>
<dbReference type="InterPro" id="IPR002201">
    <property type="entry name" value="Glyco_trans_9"/>
</dbReference>
<dbReference type="Pfam" id="PF01075">
    <property type="entry name" value="Glyco_transf_9"/>
    <property type="match status" value="1"/>
</dbReference>
<accession>A0A545AX77</accession>
<evidence type="ECO:0000256" key="1">
    <source>
        <dbReference type="ARBA" id="ARBA00022676"/>
    </source>
</evidence>
<dbReference type="Gene3D" id="3.40.50.2000">
    <property type="entry name" value="Glycogen Phosphorylase B"/>
    <property type="match status" value="2"/>
</dbReference>
<evidence type="ECO:0000256" key="2">
    <source>
        <dbReference type="ARBA" id="ARBA00022679"/>
    </source>
</evidence>
<sequence>MTARVLVLRALGLGDLLTAVPALRGLRRALPDAEIVLAAPDRFAAVALASGAVDRVLPTTAPGRSVPPVLPWDGPAPDVAVDLHGNGLPSRQVLRALSPGAVLGWALPGFDGPMWREDEHERVRWCRMLEWYGVECDPLDLRIGEPAGNGPVVLHPGADAGSRRWPPDRFAAVARELARAHVPVVITAGRGERALAESVAADAGLPADAVLGGTGDLGFSDLVRLIGAARAVVVGDTGIAHLATALGTPSVVLFGPVSPALWGPPPDVRHRILWRPDDPSDLRPGDAHGAAPDARLLRVQKEDVLTELENLGVLAGAVR</sequence>
<dbReference type="RefSeq" id="WP_142703344.1">
    <property type="nucleotide sequence ID" value="NZ_VIRS01000003.1"/>
</dbReference>
<name>A0A545AX77_9ACTN</name>
<comment type="caution">
    <text evidence="3">The sequence shown here is derived from an EMBL/GenBank/DDBJ whole genome shotgun (WGS) entry which is preliminary data.</text>
</comment>
<dbReference type="InterPro" id="IPR051199">
    <property type="entry name" value="LPS_LOS_Heptosyltrfase"/>
</dbReference>
<dbReference type="GO" id="GO:0009244">
    <property type="term" value="P:lipopolysaccharide core region biosynthetic process"/>
    <property type="evidence" value="ECO:0007669"/>
    <property type="project" value="TreeGrafter"/>
</dbReference>